<sequence length="478" mass="54038">MDNSGFELNEEAPPSNFSKPEKIKEECHVKKSHWSLLHVFLVCLLASAVTTVVGVLILSLVYASNPGFKRQQPEVNLENHGSASWKIPKTSAYKSKVDLKFQFLHHHTKSKVHQFPGGVIQWSRFRRNGNEYQNKEEMVFGTSINAQRSKIMFGTLLIKSNGLRAPHWHFNANEQGYLLKGTAWIGVIDAGGNTTATYNVTAGQIIFFPQNTLHWVKNVGAEECLFLLFFTTHEELQTLDLDDTFFLTPKDIEARSLKPQGGMAFIRSFQKQAEDQAINLPPNLAELVQNANYNQSADMLVWRYFFDLKGSSKFQFPGGVIQWARYIKDGKGLKPNEKIYSEFLHSKEEALTLATLRISSNALRQPHFHFNANEMGYVISGCGKVGVIVSSTLSTDFSIEVGDVVFFPVGAQHYIKSTCDEDLLLILAFSTNNQLQTLDMDDYFHATADQILAQLFFKKQAEFKKIPRLKEDQAINLP</sequence>
<organism evidence="4 5">
    <name type="scientific">Ophiophagus hannah</name>
    <name type="common">King cobra</name>
    <name type="synonym">Naja hannah</name>
    <dbReference type="NCBI Taxonomy" id="8665"/>
    <lineage>
        <taxon>Eukaryota</taxon>
        <taxon>Metazoa</taxon>
        <taxon>Chordata</taxon>
        <taxon>Craniata</taxon>
        <taxon>Vertebrata</taxon>
        <taxon>Euteleostomi</taxon>
        <taxon>Lepidosauria</taxon>
        <taxon>Squamata</taxon>
        <taxon>Bifurcata</taxon>
        <taxon>Unidentata</taxon>
        <taxon>Episquamata</taxon>
        <taxon>Toxicofera</taxon>
        <taxon>Serpentes</taxon>
        <taxon>Colubroidea</taxon>
        <taxon>Elapidae</taxon>
        <taxon>Elapinae</taxon>
        <taxon>Ophiophagus</taxon>
    </lineage>
</organism>
<feature type="domain" description="Cupin type-1" evidence="3">
    <location>
        <begin position="331"/>
        <end position="464"/>
    </location>
</feature>
<evidence type="ECO:0000313" key="5">
    <source>
        <dbReference type="Proteomes" id="UP000018936"/>
    </source>
</evidence>
<feature type="non-terminal residue" evidence="4">
    <location>
        <position position="1"/>
    </location>
</feature>
<dbReference type="InterPro" id="IPR006045">
    <property type="entry name" value="Cupin_1"/>
</dbReference>
<comment type="caution">
    <text evidence="4">The sequence shown here is derived from an EMBL/GenBank/DDBJ whole genome shotgun (WGS) entry which is preliminary data.</text>
</comment>
<dbReference type="SMART" id="SM00835">
    <property type="entry name" value="Cupin_1"/>
    <property type="match status" value="2"/>
</dbReference>
<proteinExistence type="predicted"/>
<evidence type="ECO:0000256" key="1">
    <source>
        <dbReference type="SAM" id="MobiDB-lite"/>
    </source>
</evidence>
<dbReference type="Proteomes" id="UP000018936">
    <property type="component" value="Unassembled WGS sequence"/>
</dbReference>
<dbReference type="AlphaFoldDB" id="V8P2W2"/>
<dbReference type="Pfam" id="PF15675">
    <property type="entry name" value="CLLAC"/>
    <property type="match status" value="1"/>
</dbReference>
<keyword evidence="2" id="KW-1133">Transmembrane helix</keyword>
<gene>
    <name evidence="4" type="primary">LEB4</name>
    <name evidence="4" type="ORF">L345_05581</name>
</gene>
<dbReference type="InterPro" id="IPR014710">
    <property type="entry name" value="RmlC-like_jellyroll"/>
</dbReference>
<keyword evidence="2" id="KW-0472">Membrane</keyword>
<dbReference type="InterPro" id="IPR011051">
    <property type="entry name" value="RmlC_Cupin_sf"/>
</dbReference>
<dbReference type="OrthoDB" id="10263073at2759"/>
<evidence type="ECO:0000313" key="4">
    <source>
        <dbReference type="EMBL" id="ETE68620.1"/>
    </source>
</evidence>
<dbReference type="Gene3D" id="2.60.120.10">
    <property type="entry name" value="Jelly Rolls"/>
    <property type="match status" value="2"/>
</dbReference>
<dbReference type="Pfam" id="PF00190">
    <property type="entry name" value="Cupin_1"/>
    <property type="match status" value="2"/>
</dbReference>
<dbReference type="EMBL" id="AZIM01000973">
    <property type="protein sequence ID" value="ETE68620.1"/>
    <property type="molecule type" value="Genomic_DNA"/>
</dbReference>
<evidence type="ECO:0000259" key="3">
    <source>
        <dbReference type="SMART" id="SM00835"/>
    </source>
</evidence>
<dbReference type="PANTHER" id="PTHR35349:SF4">
    <property type="entry name" value="CUPIN TYPE-1 DOMAIN-CONTAINING PROTEIN"/>
    <property type="match status" value="1"/>
</dbReference>
<evidence type="ECO:0000256" key="2">
    <source>
        <dbReference type="SAM" id="Phobius"/>
    </source>
</evidence>
<protein>
    <submittedName>
        <fullName evidence="4">Legumin type B</fullName>
    </submittedName>
</protein>
<dbReference type="InterPro" id="IPR053297">
    <property type="entry name" value="Dynactin-associated"/>
</dbReference>
<dbReference type="GO" id="GO:0005886">
    <property type="term" value="C:plasma membrane"/>
    <property type="evidence" value="ECO:0007669"/>
    <property type="project" value="TreeGrafter"/>
</dbReference>
<feature type="domain" description="Cupin type-1" evidence="3">
    <location>
        <begin position="123"/>
        <end position="253"/>
    </location>
</feature>
<keyword evidence="2" id="KW-0812">Transmembrane</keyword>
<name>V8P2W2_OPHHA</name>
<dbReference type="PANTHER" id="PTHR35349">
    <property type="entry name" value="DYNACTIN-ASSOCIATED PROTEIN"/>
    <property type="match status" value="1"/>
</dbReference>
<dbReference type="InterPro" id="IPR031379">
    <property type="entry name" value="CLLAC"/>
</dbReference>
<feature type="transmembrane region" description="Helical" evidence="2">
    <location>
        <begin position="39"/>
        <end position="63"/>
    </location>
</feature>
<dbReference type="GO" id="GO:0005794">
    <property type="term" value="C:Golgi apparatus"/>
    <property type="evidence" value="ECO:0007669"/>
    <property type="project" value="TreeGrafter"/>
</dbReference>
<keyword evidence="5" id="KW-1185">Reference proteome</keyword>
<reference evidence="4 5" key="1">
    <citation type="journal article" date="2013" name="Proc. Natl. Acad. Sci. U.S.A.">
        <title>The king cobra genome reveals dynamic gene evolution and adaptation in the snake venom system.</title>
        <authorList>
            <person name="Vonk F.J."/>
            <person name="Casewell N.R."/>
            <person name="Henkel C.V."/>
            <person name="Heimberg A.M."/>
            <person name="Jansen H.J."/>
            <person name="McCleary R.J."/>
            <person name="Kerkkamp H.M."/>
            <person name="Vos R.A."/>
            <person name="Guerreiro I."/>
            <person name="Calvete J.J."/>
            <person name="Wuster W."/>
            <person name="Woods A.E."/>
            <person name="Logan J.M."/>
            <person name="Harrison R.A."/>
            <person name="Castoe T.A."/>
            <person name="de Koning A.P."/>
            <person name="Pollock D.D."/>
            <person name="Yandell M."/>
            <person name="Calderon D."/>
            <person name="Renjifo C."/>
            <person name="Currier R.B."/>
            <person name="Salgado D."/>
            <person name="Pla D."/>
            <person name="Sanz L."/>
            <person name="Hyder A.S."/>
            <person name="Ribeiro J.M."/>
            <person name="Arntzen J.W."/>
            <person name="van den Thillart G.E."/>
            <person name="Boetzer M."/>
            <person name="Pirovano W."/>
            <person name="Dirks R.P."/>
            <person name="Spaink H.P."/>
            <person name="Duboule D."/>
            <person name="McGlinn E."/>
            <person name="Kini R.M."/>
            <person name="Richardson M.K."/>
        </authorList>
    </citation>
    <scope>NUCLEOTIDE SEQUENCE</scope>
    <source>
        <tissue evidence="4">Blood</tissue>
    </source>
</reference>
<feature type="region of interest" description="Disordered" evidence="1">
    <location>
        <begin position="1"/>
        <end position="21"/>
    </location>
</feature>
<dbReference type="SUPFAM" id="SSF51182">
    <property type="entry name" value="RmlC-like cupins"/>
    <property type="match status" value="1"/>
</dbReference>
<accession>V8P2W2</accession>